<accession>A0A5M9JS00</accession>
<keyword evidence="10" id="KW-1185">Reference proteome</keyword>
<feature type="region of interest" description="Disordered" evidence="6">
    <location>
        <begin position="1133"/>
        <end position="1152"/>
    </location>
</feature>
<dbReference type="PROSITE" id="PS50157">
    <property type="entry name" value="ZINC_FINGER_C2H2_2"/>
    <property type="match status" value="1"/>
</dbReference>
<evidence type="ECO:0008006" key="11">
    <source>
        <dbReference type="Google" id="ProtNLM"/>
    </source>
</evidence>
<feature type="region of interest" description="Disordered" evidence="6">
    <location>
        <begin position="360"/>
        <end position="382"/>
    </location>
</feature>
<dbReference type="InterPro" id="IPR001356">
    <property type="entry name" value="HD"/>
</dbReference>
<dbReference type="CDD" id="cd00086">
    <property type="entry name" value="homeodomain"/>
    <property type="match status" value="1"/>
</dbReference>
<dbReference type="EMBL" id="VICG01000007">
    <property type="protein sequence ID" value="KAA8570572.1"/>
    <property type="molecule type" value="Genomic_DNA"/>
</dbReference>
<evidence type="ECO:0000256" key="5">
    <source>
        <dbReference type="PROSITE-ProRule" id="PRU00108"/>
    </source>
</evidence>
<organism evidence="9 10">
    <name type="scientific">Monilinia fructicola</name>
    <name type="common">Brown rot fungus</name>
    <name type="synonym">Ciboria fructicola</name>
    <dbReference type="NCBI Taxonomy" id="38448"/>
    <lineage>
        <taxon>Eukaryota</taxon>
        <taxon>Fungi</taxon>
        <taxon>Dikarya</taxon>
        <taxon>Ascomycota</taxon>
        <taxon>Pezizomycotina</taxon>
        <taxon>Leotiomycetes</taxon>
        <taxon>Helotiales</taxon>
        <taxon>Sclerotiniaceae</taxon>
        <taxon>Monilinia</taxon>
    </lineage>
</organism>
<comment type="caution">
    <text evidence="9">The sequence shown here is derived from an EMBL/GenBank/DDBJ whole genome shotgun (WGS) entry which is preliminary data.</text>
</comment>
<gene>
    <name evidence="9" type="ORF">EYC84_002834</name>
</gene>
<dbReference type="Pfam" id="PF05920">
    <property type="entry name" value="Homeobox_KN"/>
    <property type="match status" value="1"/>
</dbReference>
<dbReference type="GO" id="GO:0003677">
    <property type="term" value="F:DNA binding"/>
    <property type="evidence" value="ECO:0007669"/>
    <property type="project" value="UniProtKB-UniRule"/>
</dbReference>
<feature type="region of interest" description="Disordered" evidence="6">
    <location>
        <begin position="1269"/>
        <end position="1346"/>
    </location>
</feature>
<evidence type="ECO:0000256" key="4">
    <source>
        <dbReference type="PROSITE-ProRule" id="PRU00042"/>
    </source>
</evidence>
<evidence type="ECO:0000256" key="6">
    <source>
        <dbReference type="SAM" id="MobiDB-lite"/>
    </source>
</evidence>
<dbReference type="GO" id="GO:0006355">
    <property type="term" value="P:regulation of DNA-templated transcription"/>
    <property type="evidence" value="ECO:0007669"/>
    <property type="project" value="InterPro"/>
</dbReference>
<dbReference type="SMART" id="SM00355">
    <property type="entry name" value="ZnF_C2H2"/>
    <property type="match status" value="2"/>
</dbReference>
<dbReference type="SMART" id="SM00389">
    <property type="entry name" value="HOX"/>
    <property type="match status" value="1"/>
</dbReference>
<evidence type="ECO:0000313" key="10">
    <source>
        <dbReference type="Proteomes" id="UP000322873"/>
    </source>
</evidence>
<feature type="domain" description="Homeobox" evidence="7">
    <location>
        <begin position="185"/>
        <end position="248"/>
    </location>
</feature>
<dbReference type="InterPro" id="IPR050224">
    <property type="entry name" value="TALE_homeobox"/>
</dbReference>
<dbReference type="InterPro" id="IPR009057">
    <property type="entry name" value="Homeodomain-like_sf"/>
</dbReference>
<feature type="compositionally biased region" description="Basic and acidic residues" evidence="6">
    <location>
        <begin position="1269"/>
        <end position="1285"/>
    </location>
</feature>
<feature type="DNA-binding region" description="Homeobox" evidence="5">
    <location>
        <begin position="187"/>
        <end position="249"/>
    </location>
</feature>
<sequence>MTTIDEMDESFLTLMMPLIPSILSLTKFDYDLSHLNPLNPLNPLSSPAGPYDIDLAFADPEGDENSFTCLQHFSAPEEQIFQGFEENALANTSSTLDISTLEAHDFQDFPRWIDGMSEPSKPCTRCRQENTHCKSYQGGFSKSYDYRSSGKIDCAVDAQGNHDISEEETRSPIKQSLKTSTENLKSDTKVGARFSRQSVRILKDWLGLHHRHPYPTDSEREVLMSKTGLNKTQITNWLANARRRGKSRPTVTPPTVGNYANAMDIPRKATPALEQMNPLERWKHSPPEHEPASATAIAKAVTASSFTSGMDSPYTSYADDGSNRSLYNVSSTSSLGTSHSSAGSFASAYSHRSRGSFGSFGSFGNKGRRRRRRQAPKPAKAMLAGPARTFQCTFCTESFKTKHDWQRHEKSLHLSLERWICCPNGPIQYNKEYERPACVYCNHPSPSASHAESHNHASCAEKPMGERTFYRKDHLRQHLNLVHDVKFAGWSMESWKAITPEIRSRCGFCGIVMDSWTARVDHLAEHFKSGRSMADWKGDWGFEPQILNIVENGIPPYLIHEERNTMQPYEASQDLFNGERTPENLIKSGLIQYINDKVVQGITPTDEELLGIARQIIRNLDAVSDAQNYPDGSWLRDLILFSGTNSCEEESDEDGLEMPRMKTLETVQHSLIGATMTCQCPKERALRNYVTSRQMLGLTATDSELQVEACRIIDEAELTAAVPCKGAVSWFKYLIKDSTCWLADFRRRAGLPRSSEMANEGVRSKDETSIDHAIHNYARLEAELKDYVHLQSTLSIKPSDSDLQRHARLIVYGNDDQWNQTWADDPLYLHIFKTRNGLAPAAENKPSIMFPTAMDSPEQAASPPSRTLHWELENIETRSRPGSKGTVPNTSYNQPIHTLKTANQPSTNSNPTQPLKYFLNDANCYNRLVRELSRFVARCMSPNNPNQHIPTDAELQNQARWVIYDDDDPWNQTAADNAEWLMRFKRDAGLSPHDSGPGLPTGNSSWKVSLGGTGFSPPYLNPGKDVKACHTEELEVNLARMDEGEKLVKLRGETANGYIKSLKQRYKMPAQVFCSRELEDALVDLVKMEHEQGRIPTDESLRARARDVLNVPHTAADDEELLEKFKICYGISSMGQQQQPPNSPPYSRTQTYQPQAHSIPFSSTQQPPAFLNDDEFLASFNQDFLNHADLDLGGFNNSPPTAMNFFSDIHSSTLGPISGSCLVSPAPFTSIPEGAIMDLDIDMNLGERNNDVEPWAGLQSYGMDGKLELDGTNERDLDGEADHAGLQRSDMLMATGSPWRRRKEGDERVGVGGYRDGNGDGDGDESRGGDGEKGYDFLSGGTETLW</sequence>
<dbReference type="PROSITE" id="PS00028">
    <property type="entry name" value="ZINC_FINGER_C2H2_1"/>
    <property type="match status" value="1"/>
</dbReference>
<keyword evidence="1 5" id="KW-0238">DNA-binding</keyword>
<feature type="domain" description="C2H2-type" evidence="8">
    <location>
        <begin position="390"/>
        <end position="418"/>
    </location>
</feature>
<keyword evidence="4" id="KW-0862">Zinc</keyword>
<proteinExistence type="predicted"/>
<evidence type="ECO:0000256" key="2">
    <source>
        <dbReference type="ARBA" id="ARBA00023155"/>
    </source>
</evidence>
<dbReference type="PROSITE" id="PS50071">
    <property type="entry name" value="HOMEOBOX_2"/>
    <property type="match status" value="1"/>
</dbReference>
<keyword evidence="2 5" id="KW-0371">Homeobox</keyword>
<dbReference type="Proteomes" id="UP000322873">
    <property type="component" value="Unassembled WGS sequence"/>
</dbReference>
<comment type="subcellular location">
    <subcellularLocation>
        <location evidence="5">Nucleus</location>
    </subcellularLocation>
</comment>
<evidence type="ECO:0000259" key="8">
    <source>
        <dbReference type="PROSITE" id="PS50157"/>
    </source>
</evidence>
<dbReference type="GO" id="GO:0008270">
    <property type="term" value="F:zinc ion binding"/>
    <property type="evidence" value="ECO:0007669"/>
    <property type="project" value="UniProtKB-KW"/>
</dbReference>
<evidence type="ECO:0000256" key="1">
    <source>
        <dbReference type="ARBA" id="ARBA00023125"/>
    </source>
</evidence>
<keyword evidence="4" id="KW-0863">Zinc-finger</keyword>
<dbReference type="InterPro" id="IPR013087">
    <property type="entry name" value="Znf_C2H2_type"/>
</dbReference>
<dbReference type="PANTHER" id="PTHR11850">
    <property type="entry name" value="HOMEOBOX PROTEIN TRANSCRIPTION FACTORS"/>
    <property type="match status" value="1"/>
</dbReference>
<keyword evidence="3 5" id="KW-0539">Nucleus</keyword>
<feature type="compositionally biased region" description="Basic residues" evidence="6">
    <location>
        <begin position="366"/>
        <end position="375"/>
    </location>
</feature>
<dbReference type="InterPro" id="IPR008422">
    <property type="entry name" value="KN_HD"/>
</dbReference>
<evidence type="ECO:0000313" key="9">
    <source>
        <dbReference type="EMBL" id="KAA8570572.1"/>
    </source>
</evidence>
<dbReference type="GO" id="GO:0005634">
    <property type="term" value="C:nucleus"/>
    <property type="evidence" value="ECO:0007669"/>
    <property type="project" value="UniProtKB-SubCell"/>
</dbReference>
<keyword evidence="4" id="KW-0479">Metal-binding</keyword>
<dbReference type="VEuPathDB" id="FungiDB:MFRU_031g00140"/>
<evidence type="ECO:0000256" key="3">
    <source>
        <dbReference type="ARBA" id="ARBA00023242"/>
    </source>
</evidence>
<dbReference type="SUPFAM" id="SSF46689">
    <property type="entry name" value="Homeodomain-like"/>
    <property type="match status" value="1"/>
</dbReference>
<feature type="compositionally biased region" description="Basic and acidic residues" evidence="6">
    <location>
        <begin position="1324"/>
        <end position="1335"/>
    </location>
</feature>
<evidence type="ECO:0000259" key="7">
    <source>
        <dbReference type="PROSITE" id="PS50071"/>
    </source>
</evidence>
<protein>
    <recommendedName>
        <fullName evidence="11">Homeobox domain-containing protein</fullName>
    </recommendedName>
</protein>
<reference evidence="9 10" key="1">
    <citation type="submission" date="2019-06" db="EMBL/GenBank/DDBJ databases">
        <title>Genome Sequence of the Brown Rot Fungal Pathogen Monilinia fructicola.</title>
        <authorList>
            <person name="De Miccolis Angelini R.M."/>
            <person name="Landi L."/>
            <person name="Abate D."/>
            <person name="Pollastro S."/>
            <person name="Romanazzi G."/>
            <person name="Faretra F."/>
        </authorList>
    </citation>
    <scope>NUCLEOTIDE SEQUENCE [LARGE SCALE GENOMIC DNA]</scope>
    <source>
        <strain evidence="9 10">Mfrc123</strain>
    </source>
</reference>
<dbReference type="Gene3D" id="1.10.10.60">
    <property type="entry name" value="Homeodomain-like"/>
    <property type="match status" value="1"/>
</dbReference>
<name>A0A5M9JS00_MONFR</name>